<evidence type="ECO:0000256" key="4">
    <source>
        <dbReference type="PROSITE-ProRule" id="PRU00335"/>
    </source>
</evidence>
<feature type="region of interest" description="Disordered" evidence="5">
    <location>
        <begin position="1"/>
        <end position="27"/>
    </location>
</feature>
<dbReference type="SUPFAM" id="SSF48498">
    <property type="entry name" value="Tetracyclin repressor-like, C-terminal domain"/>
    <property type="match status" value="1"/>
</dbReference>
<evidence type="ECO:0000313" key="8">
    <source>
        <dbReference type="Proteomes" id="UP000463857"/>
    </source>
</evidence>
<evidence type="ECO:0000256" key="3">
    <source>
        <dbReference type="ARBA" id="ARBA00023163"/>
    </source>
</evidence>
<feature type="DNA-binding region" description="H-T-H motif" evidence="4">
    <location>
        <begin position="48"/>
        <end position="67"/>
    </location>
</feature>
<organism evidence="7 8">
    <name type="scientific">Epidermidibacterium keratini</name>
    <dbReference type="NCBI Taxonomy" id="1891644"/>
    <lineage>
        <taxon>Bacteria</taxon>
        <taxon>Bacillati</taxon>
        <taxon>Actinomycetota</taxon>
        <taxon>Actinomycetes</taxon>
        <taxon>Sporichthyales</taxon>
        <taxon>Sporichthyaceae</taxon>
        <taxon>Epidermidibacterium</taxon>
    </lineage>
</organism>
<accession>A0A7L4YRR7</accession>
<dbReference type="PROSITE" id="PS01081">
    <property type="entry name" value="HTH_TETR_1"/>
    <property type="match status" value="1"/>
</dbReference>
<dbReference type="InterPro" id="IPR023772">
    <property type="entry name" value="DNA-bd_HTH_TetR-type_CS"/>
</dbReference>
<dbReference type="InParanoid" id="A0A7L4YRR7"/>
<reference evidence="7 8" key="1">
    <citation type="journal article" date="2018" name="Int. J. Syst. Evol. Microbiol.">
        <title>Epidermidibacterium keratini gen. nov., sp. nov., a member of the family Sporichthyaceae, isolated from keratin epidermis.</title>
        <authorList>
            <person name="Lee D.G."/>
            <person name="Trujillo M.E."/>
            <person name="Kang S."/>
            <person name="Nam J.J."/>
            <person name="Kim Y.J."/>
        </authorList>
    </citation>
    <scope>NUCLEOTIDE SEQUENCE [LARGE SCALE GENOMIC DNA]</scope>
    <source>
        <strain evidence="7 8">EPI-7</strain>
    </source>
</reference>
<evidence type="ECO:0000259" key="6">
    <source>
        <dbReference type="PROSITE" id="PS50977"/>
    </source>
</evidence>
<keyword evidence="8" id="KW-1185">Reference proteome</keyword>
<sequence>MEQPPSTPAGDAPSRTTRSGRMPRSKRRAQLLEAAQEVFSTAGYHQASMDDIAERAGVSKPVLYQHFPGKLELYLALLDHHIGDLVARIEQAMAVSSDNKEKVRGAVTTYFDFVSSGTSGYRLVFESDLRNDPQVRERVRRTEDACVAAIAKAISSDTDLPEAASRLLGVGLVGVSIASASAWLDSGDAVSRDDAINLVSALLWRGISAFPIKS</sequence>
<dbReference type="KEGG" id="eke:EK0264_15710"/>
<evidence type="ECO:0000256" key="2">
    <source>
        <dbReference type="ARBA" id="ARBA00023125"/>
    </source>
</evidence>
<dbReference type="OrthoDB" id="70491at2"/>
<dbReference type="InterPro" id="IPR001647">
    <property type="entry name" value="HTH_TetR"/>
</dbReference>
<keyword evidence="2 4" id="KW-0238">DNA-binding</keyword>
<evidence type="ECO:0000313" key="7">
    <source>
        <dbReference type="EMBL" id="QHC01594.1"/>
    </source>
</evidence>
<evidence type="ECO:0000256" key="5">
    <source>
        <dbReference type="SAM" id="MobiDB-lite"/>
    </source>
</evidence>
<dbReference type="Proteomes" id="UP000463857">
    <property type="component" value="Chromosome"/>
</dbReference>
<dbReference type="PROSITE" id="PS50977">
    <property type="entry name" value="HTH_TETR_2"/>
    <property type="match status" value="1"/>
</dbReference>
<dbReference type="RefSeq" id="WP_159546729.1">
    <property type="nucleotide sequence ID" value="NZ_CP047156.1"/>
</dbReference>
<dbReference type="Pfam" id="PF00440">
    <property type="entry name" value="TetR_N"/>
    <property type="match status" value="1"/>
</dbReference>
<dbReference type="GO" id="GO:0000976">
    <property type="term" value="F:transcription cis-regulatory region binding"/>
    <property type="evidence" value="ECO:0007669"/>
    <property type="project" value="TreeGrafter"/>
</dbReference>
<dbReference type="AlphaFoldDB" id="A0A7L4YRR7"/>
<protein>
    <submittedName>
        <fullName evidence="7">TetR family transcriptional regulator</fullName>
    </submittedName>
</protein>
<feature type="domain" description="HTH tetR-type" evidence="6">
    <location>
        <begin position="25"/>
        <end position="85"/>
    </location>
</feature>
<evidence type="ECO:0000256" key="1">
    <source>
        <dbReference type="ARBA" id="ARBA00023015"/>
    </source>
</evidence>
<dbReference type="PRINTS" id="PR00455">
    <property type="entry name" value="HTHTETR"/>
</dbReference>
<dbReference type="PANTHER" id="PTHR30055">
    <property type="entry name" value="HTH-TYPE TRANSCRIPTIONAL REGULATOR RUTR"/>
    <property type="match status" value="1"/>
</dbReference>
<dbReference type="PANTHER" id="PTHR30055:SF160">
    <property type="entry name" value="TRANSCRIPTIONAL REGULATORY PROTEIN (PROBABLY ASNC-FAMILY)-RELATED"/>
    <property type="match status" value="1"/>
</dbReference>
<proteinExistence type="predicted"/>
<dbReference type="GO" id="GO:0003700">
    <property type="term" value="F:DNA-binding transcription factor activity"/>
    <property type="evidence" value="ECO:0007669"/>
    <property type="project" value="TreeGrafter"/>
</dbReference>
<dbReference type="Gene3D" id="1.10.357.10">
    <property type="entry name" value="Tetracycline Repressor, domain 2"/>
    <property type="match status" value="1"/>
</dbReference>
<name>A0A7L4YRR7_9ACTN</name>
<dbReference type="EMBL" id="CP047156">
    <property type="protein sequence ID" value="QHC01594.1"/>
    <property type="molecule type" value="Genomic_DNA"/>
</dbReference>
<keyword evidence="3" id="KW-0804">Transcription</keyword>
<dbReference type="InterPro" id="IPR036271">
    <property type="entry name" value="Tet_transcr_reg_TetR-rel_C_sf"/>
</dbReference>
<dbReference type="InterPro" id="IPR050109">
    <property type="entry name" value="HTH-type_TetR-like_transc_reg"/>
</dbReference>
<dbReference type="SUPFAM" id="SSF46689">
    <property type="entry name" value="Homeodomain-like"/>
    <property type="match status" value="1"/>
</dbReference>
<keyword evidence="1" id="KW-0805">Transcription regulation</keyword>
<dbReference type="FunFam" id="1.10.10.60:FF:000141">
    <property type="entry name" value="TetR family transcriptional regulator"/>
    <property type="match status" value="1"/>
</dbReference>
<dbReference type="GO" id="GO:0045892">
    <property type="term" value="P:negative regulation of DNA-templated transcription"/>
    <property type="evidence" value="ECO:0007669"/>
    <property type="project" value="UniProtKB-ARBA"/>
</dbReference>
<dbReference type="InterPro" id="IPR009057">
    <property type="entry name" value="Homeodomain-like_sf"/>
</dbReference>
<gene>
    <name evidence="7" type="ORF">EK0264_15710</name>
</gene>